<gene>
    <name evidence="11" type="ORF">R2D22_35465</name>
</gene>
<keyword evidence="12" id="KW-1185">Reference proteome</keyword>
<keyword evidence="4" id="KW-0964">Secreted</keyword>
<dbReference type="PRINTS" id="PR00294">
    <property type="entry name" value="SSBTLNINHBTR"/>
</dbReference>
<comment type="similarity">
    <text evidence="2 8">Belongs to the protease inhibitor I16 (SSI) family.</text>
</comment>
<dbReference type="SUPFAM" id="SSF55399">
    <property type="entry name" value="Subtilisin inhibitor"/>
    <property type="match status" value="1"/>
</dbReference>
<evidence type="ECO:0000259" key="10">
    <source>
        <dbReference type="Pfam" id="PF00720"/>
    </source>
</evidence>
<evidence type="ECO:0000313" key="12">
    <source>
        <dbReference type="Proteomes" id="UP001301731"/>
    </source>
</evidence>
<reference evidence="11 12" key="1">
    <citation type="submission" date="2023-10" db="EMBL/GenBank/DDBJ databases">
        <title>The genome sequence of Streptomyces sp. HUAS YS2.</title>
        <authorList>
            <person name="Mo P."/>
        </authorList>
    </citation>
    <scope>NUCLEOTIDE SEQUENCE [LARGE SCALE GENOMIC DNA]</scope>
    <source>
        <strain evidence="11 12">HUAS YS2</strain>
    </source>
</reference>
<dbReference type="Proteomes" id="UP001301731">
    <property type="component" value="Chromosome"/>
</dbReference>
<protein>
    <submittedName>
        <fullName evidence="11">SSI family serine proteinase inhibitor</fullName>
    </submittedName>
</protein>
<dbReference type="EMBL" id="CP137573">
    <property type="protein sequence ID" value="WOX26390.1"/>
    <property type="molecule type" value="Genomic_DNA"/>
</dbReference>
<name>A0ABZ0M4H8_9ACTN</name>
<feature type="chain" id="PRO_5047117139" evidence="9">
    <location>
        <begin position="20"/>
        <end position="129"/>
    </location>
</feature>
<keyword evidence="7" id="KW-1015">Disulfide bond</keyword>
<evidence type="ECO:0000256" key="4">
    <source>
        <dbReference type="ARBA" id="ARBA00022525"/>
    </source>
</evidence>
<dbReference type="InterPro" id="IPR036819">
    <property type="entry name" value="Subtilisin_inhibitor-like_sf"/>
</dbReference>
<evidence type="ECO:0000256" key="2">
    <source>
        <dbReference type="ARBA" id="ARBA00010472"/>
    </source>
</evidence>
<keyword evidence="5 8" id="KW-0646">Protease inhibitor</keyword>
<comment type="subcellular location">
    <subcellularLocation>
        <location evidence="1">Secreted</location>
    </subcellularLocation>
</comment>
<dbReference type="InterPro" id="IPR023549">
    <property type="entry name" value="Subtilisin_inhibitor"/>
</dbReference>
<feature type="signal peptide" evidence="9">
    <location>
        <begin position="1"/>
        <end position="19"/>
    </location>
</feature>
<keyword evidence="6 8" id="KW-0722">Serine protease inhibitor</keyword>
<organism evidence="11 12">
    <name type="scientific">Streptomyces solicathayae</name>
    <dbReference type="NCBI Taxonomy" id="3081768"/>
    <lineage>
        <taxon>Bacteria</taxon>
        <taxon>Bacillati</taxon>
        <taxon>Actinomycetota</taxon>
        <taxon>Actinomycetes</taxon>
        <taxon>Kitasatosporales</taxon>
        <taxon>Streptomycetaceae</taxon>
        <taxon>Streptomyces</taxon>
    </lineage>
</organism>
<sequence length="129" mass="13369">MKKTIFSLLATLAVLGTTAASSGRPEVAHLVLTVASVDGSWSDEVVLSCPGEPGVGHPHREAACADLQAVGGVLDVLYALPADSGTCLSSNDPVVATAKGTYRGIPVDWTRSYENGCMMRADTASLFVF</sequence>
<evidence type="ECO:0000256" key="9">
    <source>
        <dbReference type="SAM" id="SignalP"/>
    </source>
</evidence>
<dbReference type="InterPro" id="IPR000691">
    <property type="entry name" value="Prot_inh_I16_SSI"/>
</dbReference>
<proteinExistence type="inferred from homology"/>
<dbReference type="RefSeq" id="WP_318109390.1">
    <property type="nucleotide sequence ID" value="NZ_CP137573.1"/>
</dbReference>
<evidence type="ECO:0000256" key="8">
    <source>
        <dbReference type="RuleBase" id="RU003471"/>
    </source>
</evidence>
<evidence type="ECO:0000256" key="7">
    <source>
        <dbReference type="ARBA" id="ARBA00023157"/>
    </source>
</evidence>
<evidence type="ECO:0000256" key="6">
    <source>
        <dbReference type="ARBA" id="ARBA00022900"/>
    </source>
</evidence>
<keyword evidence="9" id="KW-0732">Signal</keyword>
<evidence type="ECO:0000256" key="3">
    <source>
        <dbReference type="ARBA" id="ARBA00011738"/>
    </source>
</evidence>
<accession>A0ABZ0M4H8</accession>
<comment type="subunit">
    <text evidence="3">Homodimer.</text>
</comment>
<dbReference type="Pfam" id="PF00720">
    <property type="entry name" value="SSI"/>
    <property type="match status" value="1"/>
</dbReference>
<evidence type="ECO:0000256" key="1">
    <source>
        <dbReference type="ARBA" id="ARBA00004613"/>
    </source>
</evidence>
<evidence type="ECO:0000256" key="5">
    <source>
        <dbReference type="ARBA" id="ARBA00022690"/>
    </source>
</evidence>
<dbReference type="Gene3D" id="3.30.350.10">
    <property type="entry name" value="Subtilisin inhibitor-like"/>
    <property type="match status" value="1"/>
</dbReference>
<evidence type="ECO:0000313" key="11">
    <source>
        <dbReference type="EMBL" id="WOX26390.1"/>
    </source>
</evidence>
<feature type="domain" description="Subtilisin inhibitor" evidence="10">
    <location>
        <begin position="29"/>
        <end position="115"/>
    </location>
</feature>